<evidence type="ECO:0000256" key="3">
    <source>
        <dbReference type="ARBA" id="ARBA00023010"/>
    </source>
</evidence>
<protein>
    <recommendedName>
        <fullName evidence="6">RanBD1 domain-containing protein</fullName>
    </recommendedName>
</protein>
<reference evidence="7" key="1">
    <citation type="submission" date="2015-10" db="EMBL/GenBank/DDBJ databases">
        <authorList>
            <person name="Martinez-Garcia P.J."/>
            <person name="Crepeau M.W."/>
            <person name="Puiu D."/>
            <person name="Gonzalez-Ibeas D."/>
            <person name="Whalen J."/>
            <person name="Stevens K."/>
            <person name="Paul R."/>
            <person name="Butterfield T."/>
            <person name="Britton M."/>
            <person name="Reagan R."/>
            <person name="Chakraborty S."/>
            <person name="Walawage S.L."/>
            <person name="Vasquez-Gross H.A."/>
            <person name="Cardeno C."/>
            <person name="Famula R."/>
            <person name="Pratt K."/>
            <person name="Kuruganti S."/>
            <person name="Aradhya M.K."/>
            <person name="Leslie C.A."/>
            <person name="Dandekar A.M."/>
            <person name="Salzberg S.L."/>
            <person name="Wegrzyn J.L."/>
            <person name="Langley C.H."/>
            <person name="Neale D.B."/>
        </authorList>
    </citation>
    <scope>NUCLEOTIDE SEQUENCE</scope>
    <source>
        <tissue evidence="7">Leaves</tissue>
    </source>
</reference>
<dbReference type="GO" id="GO:0015031">
    <property type="term" value="P:protein transport"/>
    <property type="evidence" value="ECO:0007669"/>
    <property type="project" value="UniProtKB-KW"/>
</dbReference>
<name>A0A833Y868_JUGRE</name>
<evidence type="ECO:0000256" key="1">
    <source>
        <dbReference type="ARBA" id="ARBA00004567"/>
    </source>
</evidence>
<sequence>MVAEKIAMAMDIPLLKWAFLTVQLLESSIHLQNEHNEKRKGLLEVGCETWCSEKSVFSIFFNADGLCWPVSFLCIYVSNCLEAYNGSSRLNLIQFRNKRVMAGSAFDAHRAEPSQQLAATAPLDMQRANSSWQHVRALNTQFASWVQAQMKNHPDELWEDGVRDYLTHASNIMEKFSDVVNWLKANAAKGGSLSRSEAQAVENKVAFESNNSGMKLSQEKTGFNPSGTTTNVAPSWGSGVFSSCQTSGFPAVSTTSLSFGAFPKNEAPGSTPAGTNTTFSNTLSSKVFSNSQTTGSNPAGTPTTFSNLSSGVFSNSQTPGFTPAGPTANFANSWSSGVFSNIQKPVLFGGNQSSVTVAQSSVPTNCDASDDADGDNELEQPSSPSVKKSEEKGIVVVHEVKCKLYVKSSDPADKDAWKDKGMGQLSIKCKEGVDKGTKESKPTIIVRNEVGRLLLNALLYPGIKTNLQKNSIVAIFHTSGDSDGNNGGNNNNVVARTFLIKTKTAEDRNKLATAIQEFAPAS</sequence>
<keyword evidence="4" id="KW-0539">Nucleus</keyword>
<feature type="compositionally biased region" description="Acidic residues" evidence="5">
    <location>
        <begin position="368"/>
        <end position="378"/>
    </location>
</feature>
<keyword evidence="4" id="KW-0653">Protein transport</keyword>
<keyword evidence="4" id="KW-0906">Nuclear pore complex</keyword>
<evidence type="ECO:0000256" key="5">
    <source>
        <dbReference type="SAM" id="MobiDB-lite"/>
    </source>
</evidence>
<dbReference type="PANTHER" id="PTHR23138">
    <property type="entry name" value="RAN BINDING PROTEIN"/>
    <property type="match status" value="1"/>
</dbReference>
<comment type="subcellular location">
    <subcellularLocation>
        <location evidence="1">Nucleus</location>
        <location evidence="1">Nuclear pore complex</location>
    </subcellularLocation>
</comment>
<dbReference type="InterPro" id="IPR045255">
    <property type="entry name" value="RanBP1-like"/>
</dbReference>
<dbReference type="AlphaFoldDB" id="A0A833Y868"/>
<dbReference type="Proteomes" id="UP000619265">
    <property type="component" value="Unassembled WGS sequence"/>
</dbReference>
<dbReference type="InterPro" id="IPR000156">
    <property type="entry name" value="Ran_bind_dom"/>
</dbReference>
<evidence type="ECO:0000259" key="6">
    <source>
        <dbReference type="PROSITE" id="PS50196"/>
    </source>
</evidence>
<keyword evidence="2" id="KW-0509">mRNA transport</keyword>
<gene>
    <name evidence="7" type="ORF">F2P56_004908</name>
</gene>
<dbReference type="SMART" id="SM00160">
    <property type="entry name" value="RanBD"/>
    <property type="match status" value="1"/>
</dbReference>
<evidence type="ECO:0000313" key="7">
    <source>
        <dbReference type="EMBL" id="KAF5478342.1"/>
    </source>
</evidence>
<accession>A0A833Y868</accession>
<dbReference type="PANTHER" id="PTHR23138:SF141">
    <property type="entry name" value="NUCLEAR PORE COMPLEX PROTEIN NUP50"/>
    <property type="match status" value="1"/>
</dbReference>
<dbReference type="Gramene" id="Jr02_18690_p1">
    <property type="protein sequence ID" value="cds.Jr02_18690_p1"/>
    <property type="gene ID" value="Jr02_18690"/>
</dbReference>
<evidence type="ECO:0000256" key="4">
    <source>
        <dbReference type="ARBA" id="ARBA00023132"/>
    </source>
</evidence>
<dbReference type="GO" id="GO:0005643">
    <property type="term" value="C:nuclear pore"/>
    <property type="evidence" value="ECO:0007669"/>
    <property type="project" value="UniProtKB-SubCell"/>
</dbReference>
<dbReference type="EMBL" id="LIHL02000002">
    <property type="protein sequence ID" value="KAF5478342.1"/>
    <property type="molecule type" value="Genomic_DNA"/>
</dbReference>
<dbReference type="CDD" id="cd13170">
    <property type="entry name" value="RanBD_NUP50"/>
    <property type="match status" value="1"/>
</dbReference>
<keyword evidence="2" id="KW-0813">Transport</keyword>
<evidence type="ECO:0000256" key="2">
    <source>
        <dbReference type="ARBA" id="ARBA00022816"/>
    </source>
</evidence>
<dbReference type="InterPro" id="IPR011993">
    <property type="entry name" value="PH-like_dom_sf"/>
</dbReference>
<evidence type="ECO:0000313" key="8">
    <source>
        <dbReference type="Proteomes" id="UP000619265"/>
    </source>
</evidence>
<dbReference type="Gene3D" id="2.30.29.30">
    <property type="entry name" value="Pleckstrin-homology domain (PH domain)/Phosphotyrosine-binding domain (PTB)"/>
    <property type="match status" value="1"/>
</dbReference>
<reference evidence="7" key="2">
    <citation type="submission" date="2020-03" db="EMBL/GenBank/DDBJ databases">
        <title>Walnut 2.0.</title>
        <authorList>
            <person name="Marrano A."/>
            <person name="Britton M."/>
            <person name="Zimin A.V."/>
            <person name="Zaini P.A."/>
            <person name="Workman R."/>
            <person name="Puiu D."/>
            <person name="Bianco L."/>
            <person name="Allen B.J."/>
            <person name="Troggio M."/>
            <person name="Leslie C.A."/>
            <person name="Timp W."/>
            <person name="Dendekar A."/>
            <person name="Salzberg S.L."/>
            <person name="Neale D.B."/>
        </authorList>
    </citation>
    <scope>NUCLEOTIDE SEQUENCE</scope>
    <source>
        <tissue evidence="7">Leaves</tissue>
    </source>
</reference>
<organism evidence="7 8">
    <name type="scientific">Juglans regia</name>
    <name type="common">English walnut</name>
    <dbReference type="NCBI Taxonomy" id="51240"/>
    <lineage>
        <taxon>Eukaryota</taxon>
        <taxon>Viridiplantae</taxon>
        <taxon>Streptophyta</taxon>
        <taxon>Embryophyta</taxon>
        <taxon>Tracheophyta</taxon>
        <taxon>Spermatophyta</taxon>
        <taxon>Magnoliopsida</taxon>
        <taxon>eudicotyledons</taxon>
        <taxon>Gunneridae</taxon>
        <taxon>Pentapetalae</taxon>
        <taxon>rosids</taxon>
        <taxon>fabids</taxon>
        <taxon>Fagales</taxon>
        <taxon>Juglandaceae</taxon>
        <taxon>Juglans</taxon>
    </lineage>
</organism>
<dbReference type="GO" id="GO:0051028">
    <property type="term" value="P:mRNA transport"/>
    <property type="evidence" value="ECO:0007669"/>
    <property type="project" value="UniProtKB-KW"/>
</dbReference>
<feature type="region of interest" description="Disordered" evidence="5">
    <location>
        <begin position="288"/>
        <end position="311"/>
    </location>
</feature>
<keyword evidence="3" id="KW-0811">Translocation</keyword>
<comment type="caution">
    <text evidence="7">The sequence shown here is derived from an EMBL/GenBank/DDBJ whole genome shotgun (WGS) entry which is preliminary data.</text>
</comment>
<feature type="domain" description="RanBD1" evidence="6">
    <location>
        <begin position="388"/>
        <end position="522"/>
    </location>
</feature>
<feature type="region of interest" description="Disordered" evidence="5">
    <location>
        <begin position="360"/>
        <end position="391"/>
    </location>
</feature>
<proteinExistence type="predicted"/>
<dbReference type="PROSITE" id="PS50196">
    <property type="entry name" value="RANBD1"/>
    <property type="match status" value="1"/>
</dbReference>
<dbReference type="SUPFAM" id="SSF50729">
    <property type="entry name" value="PH domain-like"/>
    <property type="match status" value="1"/>
</dbReference>